<keyword evidence="1" id="KW-0540">Nuclease</keyword>
<evidence type="ECO:0000313" key="1">
    <source>
        <dbReference type="EMBL" id="JAC94067.1"/>
    </source>
</evidence>
<protein>
    <submittedName>
        <fullName evidence="1">Putative endonuclease/reverse transcriptase</fullName>
    </submittedName>
</protein>
<keyword evidence="1" id="KW-0548">Nucleotidyltransferase</keyword>
<keyword evidence="1" id="KW-0695">RNA-directed DNA polymerase</keyword>
<feature type="non-terminal residue" evidence="1">
    <location>
        <position position="1"/>
    </location>
</feature>
<dbReference type="SUPFAM" id="SSF56219">
    <property type="entry name" value="DNase I-like"/>
    <property type="match status" value="1"/>
</dbReference>
<dbReference type="EMBL" id="GBIH01000643">
    <property type="protein sequence ID" value="JAC94067.1"/>
    <property type="molecule type" value="mRNA"/>
</dbReference>
<keyword evidence="1" id="KW-0378">Hydrolase</keyword>
<sequence length="126" mass="14165">NKTIEFASLLETTKPHLVLGTESWLDNTIIKSESLTSDYVTYRKDRSVHGGGVFVLIHNSLSSVSVNVNCNICETVWCKVMLRDGSSVPFASFYRPPGSNTAQPLLQLSNRPFEPRSNIYRSCRRL</sequence>
<accession>A0A090XAY9</accession>
<organism evidence="1">
    <name type="scientific">Ixodes ricinus</name>
    <name type="common">Common tick</name>
    <name type="synonym">Acarus ricinus</name>
    <dbReference type="NCBI Taxonomy" id="34613"/>
    <lineage>
        <taxon>Eukaryota</taxon>
        <taxon>Metazoa</taxon>
        <taxon>Ecdysozoa</taxon>
        <taxon>Arthropoda</taxon>
        <taxon>Chelicerata</taxon>
        <taxon>Arachnida</taxon>
        <taxon>Acari</taxon>
        <taxon>Parasitiformes</taxon>
        <taxon>Ixodida</taxon>
        <taxon>Ixodoidea</taxon>
        <taxon>Ixodidae</taxon>
        <taxon>Ixodinae</taxon>
        <taxon>Ixodes</taxon>
    </lineage>
</organism>
<dbReference type="InterPro" id="IPR036691">
    <property type="entry name" value="Endo/exonu/phosph_ase_sf"/>
</dbReference>
<dbReference type="Gene3D" id="3.60.10.10">
    <property type="entry name" value="Endonuclease/exonuclease/phosphatase"/>
    <property type="match status" value="1"/>
</dbReference>
<name>A0A090XAY9_IXORI</name>
<dbReference type="GO" id="GO:0004519">
    <property type="term" value="F:endonuclease activity"/>
    <property type="evidence" value="ECO:0007669"/>
    <property type="project" value="UniProtKB-KW"/>
</dbReference>
<dbReference type="GO" id="GO:0003964">
    <property type="term" value="F:RNA-directed DNA polymerase activity"/>
    <property type="evidence" value="ECO:0007669"/>
    <property type="project" value="UniProtKB-KW"/>
</dbReference>
<reference evidence="1" key="1">
    <citation type="journal article" date="2015" name="PLoS Negl. Trop. Dis.">
        <title>Deep Sequencing Analysis of the Ixodes ricinus Haemocytome.</title>
        <authorList>
            <person name="Kotsyfakis M."/>
            <person name="Kopacek P."/>
            <person name="Franta Z."/>
            <person name="Pedra J.H."/>
            <person name="Ribeiro J.M."/>
        </authorList>
    </citation>
    <scope>NUCLEOTIDE SEQUENCE</scope>
</reference>
<proteinExistence type="evidence at transcript level"/>
<dbReference type="AlphaFoldDB" id="A0A090XAY9"/>
<keyword evidence="1" id="KW-0255">Endonuclease</keyword>
<keyword evidence="1" id="KW-0808">Transferase</keyword>